<dbReference type="RefSeq" id="WP_345209650.1">
    <property type="nucleotide sequence ID" value="NZ_BAABFT010000002.1"/>
</dbReference>
<evidence type="ECO:0000313" key="1">
    <source>
        <dbReference type="EMBL" id="GAA4312152.1"/>
    </source>
</evidence>
<dbReference type="Proteomes" id="UP001500582">
    <property type="component" value="Unassembled WGS sequence"/>
</dbReference>
<organism evidence="1 2">
    <name type="scientific">Mucilaginibacter gynuensis</name>
    <dbReference type="NCBI Taxonomy" id="1302236"/>
    <lineage>
        <taxon>Bacteria</taxon>
        <taxon>Pseudomonadati</taxon>
        <taxon>Bacteroidota</taxon>
        <taxon>Sphingobacteriia</taxon>
        <taxon>Sphingobacteriales</taxon>
        <taxon>Sphingobacteriaceae</taxon>
        <taxon>Mucilaginibacter</taxon>
    </lineage>
</organism>
<keyword evidence="2" id="KW-1185">Reference proteome</keyword>
<reference evidence="2" key="1">
    <citation type="journal article" date="2019" name="Int. J. Syst. Evol. Microbiol.">
        <title>The Global Catalogue of Microorganisms (GCM) 10K type strain sequencing project: providing services to taxonomists for standard genome sequencing and annotation.</title>
        <authorList>
            <consortium name="The Broad Institute Genomics Platform"/>
            <consortium name="The Broad Institute Genome Sequencing Center for Infectious Disease"/>
            <person name="Wu L."/>
            <person name="Ma J."/>
        </authorList>
    </citation>
    <scope>NUCLEOTIDE SEQUENCE [LARGE SCALE GENOMIC DNA]</scope>
    <source>
        <strain evidence="2">JCM 17705</strain>
    </source>
</reference>
<accession>A0ABP8FWF1</accession>
<dbReference type="SUPFAM" id="SSF46785">
    <property type="entry name" value="Winged helix' DNA-binding domain"/>
    <property type="match status" value="1"/>
</dbReference>
<proteinExistence type="predicted"/>
<dbReference type="EMBL" id="BAABFT010000002">
    <property type="protein sequence ID" value="GAA4312152.1"/>
    <property type="molecule type" value="Genomic_DNA"/>
</dbReference>
<dbReference type="InterPro" id="IPR036390">
    <property type="entry name" value="WH_DNA-bd_sf"/>
</dbReference>
<name>A0ABP8FWF1_9SPHI</name>
<dbReference type="InterPro" id="IPR036388">
    <property type="entry name" value="WH-like_DNA-bd_sf"/>
</dbReference>
<comment type="caution">
    <text evidence="1">The sequence shown here is derived from an EMBL/GenBank/DDBJ whole genome shotgun (WGS) entry which is preliminary data.</text>
</comment>
<evidence type="ECO:0000313" key="2">
    <source>
        <dbReference type="Proteomes" id="UP001500582"/>
    </source>
</evidence>
<dbReference type="Gene3D" id="1.10.10.10">
    <property type="entry name" value="Winged helix-like DNA-binding domain superfamily/Winged helix DNA-binding domain"/>
    <property type="match status" value="1"/>
</dbReference>
<evidence type="ECO:0008006" key="3">
    <source>
        <dbReference type="Google" id="ProtNLM"/>
    </source>
</evidence>
<gene>
    <name evidence="1" type="ORF">GCM10023149_07400</name>
</gene>
<dbReference type="InterPro" id="IPR002481">
    <property type="entry name" value="FUR"/>
</dbReference>
<sequence>MKNPVSKTGSRDMKNEILTGLLKEGLIKAQSKHSFIAERVVKVYKELKAFNDHISADDLWAKLHKRGNVFSIATVYKYLNFLTLLGFVERTRNTYKPDLFRIIETNQ</sequence>
<dbReference type="Pfam" id="PF01475">
    <property type="entry name" value="FUR"/>
    <property type="match status" value="1"/>
</dbReference>
<protein>
    <recommendedName>
        <fullName evidence="3">Ferric uptake regulator family protein</fullName>
    </recommendedName>
</protein>